<comment type="caution">
    <text evidence="2">The sequence shown here is derived from an EMBL/GenBank/DDBJ whole genome shotgun (WGS) entry which is preliminary data.</text>
</comment>
<evidence type="ECO:0000313" key="3">
    <source>
        <dbReference type="Proteomes" id="UP001432027"/>
    </source>
</evidence>
<dbReference type="SUPFAM" id="SSF49599">
    <property type="entry name" value="TRAF domain-like"/>
    <property type="match status" value="1"/>
</dbReference>
<dbReference type="Pfam" id="PF00917">
    <property type="entry name" value="MATH"/>
    <property type="match status" value="1"/>
</dbReference>
<dbReference type="Proteomes" id="UP001432027">
    <property type="component" value="Unassembled WGS sequence"/>
</dbReference>
<organism evidence="2 3">
    <name type="scientific">Pristionchus entomophagus</name>
    <dbReference type="NCBI Taxonomy" id="358040"/>
    <lineage>
        <taxon>Eukaryota</taxon>
        <taxon>Metazoa</taxon>
        <taxon>Ecdysozoa</taxon>
        <taxon>Nematoda</taxon>
        <taxon>Chromadorea</taxon>
        <taxon>Rhabditida</taxon>
        <taxon>Rhabditina</taxon>
        <taxon>Diplogasteromorpha</taxon>
        <taxon>Diplogasteroidea</taxon>
        <taxon>Neodiplogasteridae</taxon>
        <taxon>Pristionchus</taxon>
    </lineage>
</organism>
<protein>
    <recommendedName>
        <fullName evidence="1">MATH domain-containing protein</fullName>
    </recommendedName>
</protein>
<dbReference type="EMBL" id="BTSX01000002">
    <property type="protein sequence ID" value="GMS86459.1"/>
    <property type="molecule type" value="Genomic_DNA"/>
</dbReference>
<gene>
    <name evidence="2" type="ORF">PENTCL1PPCAC_8634</name>
</gene>
<keyword evidence="3" id="KW-1185">Reference proteome</keyword>
<evidence type="ECO:0000259" key="1">
    <source>
        <dbReference type="Pfam" id="PF00917"/>
    </source>
</evidence>
<feature type="non-terminal residue" evidence="2">
    <location>
        <position position="1"/>
    </location>
</feature>
<dbReference type="InterPro" id="IPR002083">
    <property type="entry name" value="MATH/TRAF_dom"/>
</dbReference>
<reference evidence="2" key="1">
    <citation type="submission" date="2023-10" db="EMBL/GenBank/DDBJ databases">
        <title>Genome assembly of Pristionchus species.</title>
        <authorList>
            <person name="Yoshida K."/>
            <person name="Sommer R.J."/>
        </authorList>
    </citation>
    <scope>NUCLEOTIDE SEQUENCE</scope>
    <source>
        <strain evidence="2">RS0144</strain>
    </source>
</reference>
<proteinExistence type="predicted"/>
<dbReference type="AlphaFoldDB" id="A0AAV5SYN2"/>
<accession>A0AAV5SYN2</accession>
<feature type="domain" description="MATH" evidence="1">
    <location>
        <begin position="41"/>
        <end position="111"/>
    </location>
</feature>
<sequence>RTGRAMAATAANAVGVPNEGDRFGTIAWKITKSQVFVTKYNFSSQIEVGGMRWALRVRRFDGDLEVYFQRMKYEAGDDRRKSVDVAYLIKLINGMKSICHKCGSTSFTIHHETKDTPQCTICKRYPSTCTGYANHMIKVHNSSLRLDSLQISLISSQLKLYLICACGKKISHH</sequence>
<evidence type="ECO:0000313" key="2">
    <source>
        <dbReference type="EMBL" id="GMS86459.1"/>
    </source>
</evidence>
<feature type="non-terminal residue" evidence="2">
    <location>
        <position position="173"/>
    </location>
</feature>
<name>A0AAV5SYN2_9BILA</name>